<dbReference type="Proteomes" id="UP000250192">
    <property type="component" value="Unassembled WGS sequence"/>
</dbReference>
<reference evidence="2 3" key="1">
    <citation type="submission" date="2018-06" db="EMBL/GenBank/DDBJ databases">
        <authorList>
            <consortium name="Pathogen Informatics"/>
            <person name="Doyle S."/>
        </authorList>
    </citation>
    <scope>NUCLEOTIDE SEQUENCE [LARGE SCALE GENOMIC DNA]</scope>
    <source>
        <strain evidence="2 3">NCTC9935</strain>
    </source>
</reference>
<feature type="signal peptide" evidence="1">
    <location>
        <begin position="1"/>
        <end position="19"/>
    </location>
</feature>
<evidence type="ECO:0000256" key="1">
    <source>
        <dbReference type="SAM" id="SignalP"/>
    </source>
</evidence>
<dbReference type="RefSeq" id="WP_111824308.1">
    <property type="nucleotide sequence ID" value="NZ_CBDERX010000051.1"/>
</dbReference>
<evidence type="ECO:0008006" key="4">
    <source>
        <dbReference type="Google" id="ProtNLM"/>
    </source>
</evidence>
<name>A0A2X0UGK6_9ACTO</name>
<dbReference type="EMBL" id="UAPR01000009">
    <property type="protein sequence ID" value="SPT56318.1"/>
    <property type="molecule type" value="Genomic_DNA"/>
</dbReference>
<accession>A0A2X0UGK6</accession>
<sequence>MSSRVSRRVFAAVSSVLLAAVAVSGCMPGLRGGGSAADISGLKNIPEGQKQELVSQFNAASGADKQKIAAKAQALSAMVGAQLVGVEPSDISGQKFKLDGQNKVSVSKNDMVYKMMSATDYWRLGQDTYDLCVEQDCEFYSSWTVDVEGSGSDVTYVWTLKIEGPDQPAQPLVRRFKVSK</sequence>
<keyword evidence="1" id="KW-0732">Signal</keyword>
<feature type="chain" id="PRO_5039134346" description="Lipoprotein" evidence="1">
    <location>
        <begin position="20"/>
        <end position="180"/>
    </location>
</feature>
<dbReference type="GeneID" id="93757981"/>
<dbReference type="PROSITE" id="PS51257">
    <property type="entry name" value="PROKAR_LIPOPROTEIN"/>
    <property type="match status" value="1"/>
</dbReference>
<dbReference type="AlphaFoldDB" id="A0A2X0UGK6"/>
<dbReference type="OrthoDB" id="3254468at2"/>
<keyword evidence="3" id="KW-1185">Reference proteome</keyword>
<organism evidence="2 3">
    <name type="scientific">Schaalia odontolytica</name>
    <dbReference type="NCBI Taxonomy" id="1660"/>
    <lineage>
        <taxon>Bacteria</taxon>
        <taxon>Bacillati</taxon>
        <taxon>Actinomycetota</taxon>
        <taxon>Actinomycetes</taxon>
        <taxon>Actinomycetales</taxon>
        <taxon>Actinomycetaceae</taxon>
        <taxon>Schaalia</taxon>
    </lineage>
</organism>
<evidence type="ECO:0000313" key="2">
    <source>
        <dbReference type="EMBL" id="SPT56318.1"/>
    </source>
</evidence>
<gene>
    <name evidence="2" type="ORF">NCTC9935_01848</name>
</gene>
<evidence type="ECO:0000313" key="3">
    <source>
        <dbReference type="Proteomes" id="UP000250192"/>
    </source>
</evidence>
<protein>
    <recommendedName>
        <fullName evidence="4">Lipoprotein</fullName>
    </recommendedName>
</protein>
<proteinExistence type="predicted"/>